<dbReference type="EMBL" id="AJTX02000004">
    <property type="protein sequence ID" value="KKI99681.1"/>
    <property type="molecule type" value="Genomic_DNA"/>
</dbReference>
<dbReference type="RefSeq" id="WP_016923312.1">
    <property type="nucleotide sequence ID" value="NZ_KB235933.1"/>
</dbReference>
<organism evidence="1 2">
    <name type="scientific">Prochlorothrix hollandica PCC 9006 = CALU 1027</name>
    <dbReference type="NCBI Taxonomy" id="317619"/>
    <lineage>
        <taxon>Bacteria</taxon>
        <taxon>Bacillati</taxon>
        <taxon>Cyanobacteriota</taxon>
        <taxon>Cyanophyceae</taxon>
        <taxon>Prochlorotrichales</taxon>
        <taxon>Prochlorotrichaceae</taxon>
        <taxon>Prochlorothrix</taxon>
    </lineage>
</organism>
<reference evidence="1" key="1">
    <citation type="submission" date="2012-04" db="EMBL/GenBank/DDBJ databases">
        <authorList>
            <person name="Borisov I.G."/>
            <person name="Ivanikova N.V."/>
            <person name="Pinevich A.V."/>
        </authorList>
    </citation>
    <scope>NUCLEOTIDE SEQUENCE</scope>
    <source>
        <strain evidence="1">CALU 1027</strain>
    </source>
</reference>
<accession>A0A0M2PZ59</accession>
<proteinExistence type="predicted"/>
<gene>
    <name evidence="1" type="ORF">PROH_07250</name>
</gene>
<dbReference type="AlphaFoldDB" id="A0A0M2PZ59"/>
<comment type="caution">
    <text evidence="1">The sequence shown here is derived from an EMBL/GenBank/DDBJ whole genome shotgun (WGS) entry which is preliminary data.</text>
</comment>
<evidence type="ECO:0000313" key="2">
    <source>
        <dbReference type="Proteomes" id="UP000034681"/>
    </source>
</evidence>
<name>A0A0M2PZ59_PROHO</name>
<protein>
    <submittedName>
        <fullName evidence="1">Uncharacterized protein</fullName>
    </submittedName>
</protein>
<dbReference type="STRING" id="317619.GCA_000332315_00185"/>
<evidence type="ECO:0000313" key="1">
    <source>
        <dbReference type="EMBL" id="KKI99681.1"/>
    </source>
</evidence>
<sequence length="73" mass="7565">MVETRYLSLTLPLGSTAAAVLATVEQAIAPQGEILRWAITAVDPSRQTLAVEAVITPALPPTDSPDSALTPVP</sequence>
<dbReference type="OrthoDB" id="427348at2"/>
<keyword evidence="2" id="KW-1185">Reference proteome</keyword>
<dbReference type="Proteomes" id="UP000034681">
    <property type="component" value="Unassembled WGS sequence"/>
</dbReference>